<dbReference type="AlphaFoldDB" id="A0A221W844"/>
<proteinExistence type="predicted"/>
<accession>A0A221W844</accession>
<evidence type="ECO:0008006" key="3">
    <source>
        <dbReference type="Google" id="ProtNLM"/>
    </source>
</evidence>
<dbReference type="KEGG" id="ahg:AHOG_19425"/>
<gene>
    <name evidence="1" type="ORF">AHOG_19425</name>
</gene>
<dbReference type="EMBL" id="CP022521">
    <property type="protein sequence ID" value="ASO21507.1"/>
    <property type="molecule type" value="Genomic_DNA"/>
</dbReference>
<reference evidence="1 2" key="1">
    <citation type="submission" date="2017-07" db="EMBL/GenBank/DDBJ databases">
        <title>Complete genome sequence of Actinoalloteichus hoggarensis DSM 45943, type strain of Actinoalloteichus hoggarensis.</title>
        <authorList>
            <person name="Ruckert C."/>
            <person name="Nouioui I."/>
            <person name="Willmese J."/>
            <person name="van Wezel G."/>
            <person name="Klenk H.-P."/>
            <person name="Kalinowski J."/>
            <person name="Zotchev S.B."/>
        </authorList>
    </citation>
    <scope>NUCLEOTIDE SEQUENCE [LARGE SCALE GENOMIC DNA]</scope>
    <source>
        <strain evidence="1 2">DSM 45943</strain>
    </source>
</reference>
<organism evidence="1 2">
    <name type="scientific">Actinoalloteichus hoggarensis</name>
    <dbReference type="NCBI Taxonomy" id="1470176"/>
    <lineage>
        <taxon>Bacteria</taxon>
        <taxon>Bacillati</taxon>
        <taxon>Actinomycetota</taxon>
        <taxon>Actinomycetes</taxon>
        <taxon>Pseudonocardiales</taxon>
        <taxon>Pseudonocardiaceae</taxon>
        <taxon>Actinoalloteichus</taxon>
    </lineage>
</organism>
<sequence length="244" mass="26936">MATRLLTIAAEQIDEFLVGRMPDGSAPCPRVLSHLDPTVILARAGYSSDRRTITTRWGSVEAFRDDAAVWALSKCDRTEPPAPVRMAGDLADDDRPGDVVEATIRTADTLLRTLVDDPRSYLIAHLIPLLHAESADAVVASLRAEQDQWTVTYAALLTATGSRLRAGWTPARLSLTLQALITGFIIHQRVQPEDYDFARTSSYDKLSLFADSVLTFILGVVDFDGESHTSRRQLLRRWGISSTE</sequence>
<evidence type="ECO:0000313" key="2">
    <source>
        <dbReference type="Proteomes" id="UP000204221"/>
    </source>
</evidence>
<dbReference type="Proteomes" id="UP000204221">
    <property type="component" value="Chromosome"/>
</dbReference>
<keyword evidence="2" id="KW-1185">Reference proteome</keyword>
<name>A0A221W844_9PSEU</name>
<protein>
    <recommendedName>
        <fullName evidence="3">TetR family transcriptional regulator</fullName>
    </recommendedName>
</protein>
<evidence type="ECO:0000313" key="1">
    <source>
        <dbReference type="EMBL" id="ASO21507.1"/>
    </source>
</evidence>